<feature type="transmembrane region" description="Helical" evidence="1">
    <location>
        <begin position="365"/>
        <end position="381"/>
    </location>
</feature>
<feature type="domain" description="Sugar phosphate transporter" evidence="2">
    <location>
        <begin position="395"/>
        <end position="514"/>
    </location>
</feature>
<dbReference type="AlphaFoldDB" id="A0A9P1FIT7"/>
<feature type="transmembrane region" description="Helical" evidence="1">
    <location>
        <begin position="563"/>
        <end position="582"/>
    </location>
</feature>
<name>A0A9P1FIT7_9DINO</name>
<feature type="transmembrane region" description="Helical" evidence="1">
    <location>
        <begin position="68"/>
        <end position="88"/>
    </location>
</feature>
<dbReference type="InterPro" id="IPR004853">
    <property type="entry name" value="Sugar_P_trans_dom"/>
</dbReference>
<feature type="transmembrane region" description="Helical" evidence="1">
    <location>
        <begin position="338"/>
        <end position="358"/>
    </location>
</feature>
<dbReference type="EMBL" id="CAMXCT020000209">
    <property type="protein sequence ID" value="CAL1128892.1"/>
    <property type="molecule type" value="Genomic_DNA"/>
</dbReference>
<dbReference type="GO" id="GO:0016020">
    <property type="term" value="C:membrane"/>
    <property type="evidence" value="ECO:0007669"/>
    <property type="project" value="TreeGrafter"/>
</dbReference>
<dbReference type="OrthoDB" id="419711at2759"/>
<evidence type="ECO:0000313" key="4">
    <source>
        <dbReference type="EMBL" id="CAL1128892.1"/>
    </source>
</evidence>
<dbReference type="Proteomes" id="UP001152797">
    <property type="component" value="Unassembled WGS sequence"/>
</dbReference>
<keyword evidence="1" id="KW-0812">Transmembrane</keyword>
<feature type="transmembrane region" description="Helical" evidence="1">
    <location>
        <begin position="300"/>
        <end position="318"/>
    </location>
</feature>
<feature type="transmembrane region" description="Helical" evidence="1">
    <location>
        <begin position="401"/>
        <end position="422"/>
    </location>
</feature>
<dbReference type="EMBL" id="CAMXCT030000209">
    <property type="protein sequence ID" value="CAL4762829.1"/>
    <property type="molecule type" value="Genomic_DNA"/>
</dbReference>
<feature type="transmembrane region" description="Helical" evidence="1">
    <location>
        <begin position="172"/>
        <end position="190"/>
    </location>
</feature>
<reference evidence="4" key="2">
    <citation type="submission" date="2024-04" db="EMBL/GenBank/DDBJ databases">
        <authorList>
            <person name="Chen Y."/>
            <person name="Shah S."/>
            <person name="Dougan E. K."/>
            <person name="Thang M."/>
            <person name="Chan C."/>
        </authorList>
    </citation>
    <scope>NUCLEOTIDE SEQUENCE [LARGE SCALE GENOMIC DNA]</scope>
</reference>
<feature type="transmembrane region" description="Helical" evidence="1">
    <location>
        <begin position="464"/>
        <end position="489"/>
    </location>
</feature>
<dbReference type="Pfam" id="PF03151">
    <property type="entry name" value="TPT"/>
    <property type="match status" value="1"/>
</dbReference>
<feature type="transmembrane region" description="Helical" evidence="1">
    <location>
        <begin position="501"/>
        <end position="518"/>
    </location>
</feature>
<evidence type="ECO:0000259" key="2">
    <source>
        <dbReference type="Pfam" id="PF03151"/>
    </source>
</evidence>
<feature type="transmembrane region" description="Helical" evidence="1">
    <location>
        <begin position="442"/>
        <end position="458"/>
    </location>
</feature>
<keyword evidence="5" id="KW-1185">Reference proteome</keyword>
<gene>
    <name evidence="3" type="ORF">C1SCF055_LOCUS3820</name>
</gene>
<reference evidence="3" key="1">
    <citation type="submission" date="2022-10" db="EMBL/GenBank/DDBJ databases">
        <authorList>
            <person name="Chen Y."/>
            <person name="Dougan E. K."/>
            <person name="Chan C."/>
            <person name="Rhodes N."/>
            <person name="Thang M."/>
        </authorList>
    </citation>
    <scope>NUCLEOTIDE SEQUENCE</scope>
</reference>
<proteinExistence type="predicted"/>
<evidence type="ECO:0000313" key="5">
    <source>
        <dbReference type="Proteomes" id="UP001152797"/>
    </source>
</evidence>
<feature type="transmembrane region" description="Helical" evidence="1">
    <location>
        <begin position="139"/>
        <end position="160"/>
    </location>
</feature>
<feature type="transmembrane region" description="Helical" evidence="1">
    <location>
        <begin position="221"/>
        <end position="241"/>
    </location>
</feature>
<keyword evidence="1" id="KW-1133">Transmembrane helix</keyword>
<sequence>MRLLFSTSIGTQEDADWPKVFATSPFISPLALLIFRACSAATFLGHMLAHIGHWWYRGWAYCIYLTNWALMLQTSSECLLFILALRGYRILRTQGARGGGLPKTARVAMVLWSTAAPMSLSVTLLFFLLINPVWNLRPIVYVAFFAHFLNWFLLLIGLFVSRIPFSMRHLGWSLLFAATFIIWTVLHFYLKIGRNEPCVDYAMQDCPIYGEFDWHHPQRTAMISLAAIAGLMMASGIYSGLVRCRDACDSLSDAQTSNEIELSGGVMQGEVCPPALCTATTQLECLALIMMSRWRLARQGSVHAVITLTAVFARWAIWEDESAEATGVAPVAFVSSNAMSQMVICAVTFIGGFALYFAGGPETPAILSIYFGAQTGMNLFMKNLLSKIVVDEEEGLKGVPIGLLLTAIHQFMGLIFFGFCWFGSRVLSLDFVQVAKIERNEWASVLLFSLAFAANIGLNNFSLSLVAISINMIIRSCLPLSTAILQAFMGKEQKSNLNQKQWVFMLTGVICAGIASWAKSHTNSEESAALSLGVSITVASIFAGAANMVMAGNIKRLSAFDKVCYMSGPAGLALFTASLFTLHPVSQWSRRHVLHGAT</sequence>
<evidence type="ECO:0000256" key="1">
    <source>
        <dbReference type="SAM" id="Phobius"/>
    </source>
</evidence>
<evidence type="ECO:0000313" key="3">
    <source>
        <dbReference type="EMBL" id="CAI3975517.1"/>
    </source>
</evidence>
<protein>
    <recommendedName>
        <fullName evidence="2">Sugar phosphate transporter domain-containing protein</fullName>
    </recommendedName>
</protein>
<organism evidence="3">
    <name type="scientific">Cladocopium goreaui</name>
    <dbReference type="NCBI Taxonomy" id="2562237"/>
    <lineage>
        <taxon>Eukaryota</taxon>
        <taxon>Sar</taxon>
        <taxon>Alveolata</taxon>
        <taxon>Dinophyceae</taxon>
        <taxon>Suessiales</taxon>
        <taxon>Symbiodiniaceae</taxon>
        <taxon>Cladocopium</taxon>
    </lineage>
</organism>
<feature type="transmembrane region" description="Helical" evidence="1">
    <location>
        <begin position="109"/>
        <end position="133"/>
    </location>
</feature>
<dbReference type="PANTHER" id="PTHR12242">
    <property type="entry name" value="OS02G0130600 PROTEIN-RELATED"/>
    <property type="match status" value="1"/>
</dbReference>
<comment type="caution">
    <text evidence="3">The sequence shown here is derived from an EMBL/GenBank/DDBJ whole genome shotgun (WGS) entry which is preliminary data.</text>
</comment>
<dbReference type="EMBL" id="CAMXCT010000209">
    <property type="protein sequence ID" value="CAI3975517.1"/>
    <property type="molecule type" value="Genomic_DNA"/>
</dbReference>
<feature type="transmembrane region" description="Helical" evidence="1">
    <location>
        <begin position="530"/>
        <end position="551"/>
    </location>
</feature>
<accession>A0A9P1FIT7</accession>
<keyword evidence="1" id="KW-0472">Membrane</keyword>